<comment type="similarity">
    <text evidence="1 9">Belongs to the peptidase S11 family.</text>
</comment>
<keyword evidence="6" id="KW-0961">Cell wall biogenesis/degradation</keyword>
<evidence type="ECO:0000259" key="12">
    <source>
        <dbReference type="PROSITE" id="PS51724"/>
    </source>
</evidence>
<dbReference type="InterPro" id="IPR012338">
    <property type="entry name" value="Beta-lactam/transpept-like"/>
</dbReference>
<dbReference type="GO" id="GO:0006508">
    <property type="term" value="P:proteolysis"/>
    <property type="evidence" value="ECO:0007669"/>
    <property type="project" value="InterPro"/>
</dbReference>
<evidence type="ECO:0000256" key="7">
    <source>
        <dbReference type="PIRSR" id="PIRSR618044-1"/>
    </source>
</evidence>
<keyword evidence="13" id="KW-0121">Carboxypeptidase</keyword>
<dbReference type="Pfam" id="PF00768">
    <property type="entry name" value="Peptidase_S11"/>
    <property type="match status" value="1"/>
</dbReference>
<dbReference type="GO" id="GO:0042834">
    <property type="term" value="F:peptidoglycan binding"/>
    <property type="evidence" value="ECO:0007669"/>
    <property type="project" value="InterPro"/>
</dbReference>
<evidence type="ECO:0000256" key="1">
    <source>
        <dbReference type="ARBA" id="ARBA00007164"/>
    </source>
</evidence>
<evidence type="ECO:0000256" key="5">
    <source>
        <dbReference type="ARBA" id="ARBA00022984"/>
    </source>
</evidence>
<evidence type="ECO:0000256" key="11">
    <source>
        <dbReference type="SAM" id="SignalP"/>
    </source>
</evidence>
<dbReference type="Gene3D" id="3.30.70.1070">
    <property type="entry name" value="Sporulation related repeat"/>
    <property type="match status" value="1"/>
</dbReference>
<dbReference type="InterPro" id="IPR007730">
    <property type="entry name" value="SPOR-like_dom"/>
</dbReference>
<evidence type="ECO:0000256" key="6">
    <source>
        <dbReference type="ARBA" id="ARBA00023316"/>
    </source>
</evidence>
<feature type="binding site" evidence="8">
    <location>
        <position position="232"/>
    </location>
    <ligand>
        <name>substrate</name>
    </ligand>
</feature>
<evidence type="ECO:0000256" key="10">
    <source>
        <dbReference type="SAM" id="MobiDB-lite"/>
    </source>
</evidence>
<feature type="signal peptide" evidence="11">
    <location>
        <begin position="1"/>
        <end position="23"/>
    </location>
</feature>
<evidence type="ECO:0000256" key="3">
    <source>
        <dbReference type="ARBA" id="ARBA00022801"/>
    </source>
</evidence>
<protein>
    <submittedName>
        <fullName evidence="13">D-alanyl-D-alanine carboxypeptidase</fullName>
    </submittedName>
</protein>
<proteinExistence type="inferred from homology"/>
<feature type="active site" evidence="7">
    <location>
        <position position="130"/>
    </location>
</feature>
<keyword evidence="14" id="KW-1185">Reference proteome</keyword>
<evidence type="ECO:0000256" key="8">
    <source>
        <dbReference type="PIRSR" id="PIRSR618044-2"/>
    </source>
</evidence>
<keyword evidence="4" id="KW-0133">Cell shape</keyword>
<dbReference type="SUPFAM" id="SSF110997">
    <property type="entry name" value="Sporulation related repeat"/>
    <property type="match status" value="1"/>
</dbReference>
<keyword evidence="3" id="KW-0378">Hydrolase</keyword>
<evidence type="ECO:0000256" key="2">
    <source>
        <dbReference type="ARBA" id="ARBA00022729"/>
    </source>
</evidence>
<reference evidence="13 14" key="1">
    <citation type="submission" date="2017-02" db="EMBL/GenBank/DDBJ databases">
        <authorList>
            <person name="Peterson S.W."/>
        </authorList>
    </citation>
    <scope>NUCLEOTIDE SEQUENCE [LARGE SCALE GENOMIC DNA]</scope>
    <source>
        <strain evidence="13 14">USBA 369</strain>
    </source>
</reference>
<dbReference type="STRING" id="1365950.SAMN05428963_11634"/>
<dbReference type="GO" id="GO:0009002">
    <property type="term" value="F:serine-type D-Ala-D-Ala carboxypeptidase activity"/>
    <property type="evidence" value="ECO:0007669"/>
    <property type="project" value="InterPro"/>
</dbReference>
<feature type="active site" description="Proton acceptor" evidence="7">
    <location>
        <position position="73"/>
    </location>
</feature>
<feature type="chain" id="PRO_5010584017" evidence="11">
    <location>
        <begin position="24"/>
        <end position="513"/>
    </location>
</feature>
<dbReference type="PANTHER" id="PTHR21581:SF6">
    <property type="entry name" value="TRAFFICKING PROTEIN PARTICLE COMPLEX SUBUNIT 12"/>
    <property type="match status" value="1"/>
</dbReference>
<evidence type="ECO:0000256" key="4">
    <source>
        <dbReference type="ARBA" id="ARBA00022960"/>
    </source>
</evidence>
<dbReference type="InterPro" id="IPR036680">
    <property type="entry name" value="SPOR-like_sf"/>
</dbReference>
<dbReference type="SUPFAM" id="SSF56601">
    <property type="entry name" value="beta-lactamase/transpeptidase-like"/>
    <property type="match status" value="1"/>
</dbReference>
<feature type="active site" description="Acyl-ester intermediate" evidence="7">
    <location>
        <position position="70"/>
    </location>
</feature>
<sequence length="513" mass="54378">MAFPRLKLAISAFSKIVCTAALGTALLVGSPGVPTAFAKGRDIHSAFIIDVNTGKVLYSEDADEQRYPASLTKMMTLYLTFSAMRSGRINWQTEMPVSSYAAGRPPSKLGLKPGSTLSVEDAVYSLVTRSANDAAVVLGEYIGGSESAFAEMMTAKARQLGMRNTVFKNANGLPNSGQHTTARDMATLGIALRAHFPDYYKVFSTRSYTYRGQKIGNHNRVLGRIDGADGIKTGYINASGFNLVTSVLKDGKSVVGVVMGGPSTRSRDDEMVKLINKYLPQASSGGRGPLVASYTPSAGVAAVALPRTGPVPTTRFAAKSPEPRAEERQLTIEQRIAMAYEEEQVSRSAAPVPSERPLLSREALRRALITPARAQPRPQPMALPTAVGYAPAPKSSGLPVPPAAIPGGRDLDPRTTGSVASAAPASADAAPTSPWVVQIAAVPDRQGAMNMLAEAKRQVGGALAHAEPFAESTVSRSQVVYRARFAGFQTKDQAWDACSALKKHSYACYAVAN</sequence>
<evidence type="ECO:0000313" key="13">
    <source>
        <dbReference type="EMBL" id="SKA33515.1"/>
    </source>
</evidence>
<dbReference type="PRINTS" id="PR00725">
    <property type="entry name" value="DADACBPTASE1"/>
</dbReference>
<dbReference type="RefSeq" id="WP_116002825.1">
    <property type="nucleotide sequence ID" value="NZ_FUXL01000016.1"/>
</dbReference>
<dbReference type="Proteomes" id="UP000190135">
    <property type="component" value="Unassembled WGS sequence"/>
</dbReference>
<feature type="domain" description="SPOR" evidence="12">
    <location>
        <begin position="429"/>
        <end position="513"/>
    </location>
</feature>
<accession>A0A1T4SZ95</accession>
<organism evidence="13 14">
    <name type="scientific">Consotaella salsifontis</name>
    <dbReference type="NCBI Taxonomy" id="1365950"/>
    <lineage>
        <taxon>Bacteria</taxon>
        <taxon>Pseudomonadati</taxon>
        <taxon>Pseudomonadota</taxon>
        <taxon>Alphaproteobacteria</taxon>
        <taxon>Hyphomicrobiales</taxon>
        <taxon>Aurantimonadaceae</taxon>
        <taxon>Consotaella</taxon>
    </lineage>
</organism>
<dbReference type="GO" id="GO:0008360">
    <property type="term" value="P:regulation of cell shape"/>
    <property type="evidence" value="ECO:0007669"/>
    <property type="project" value="UniProtKB-KW"/>
</dbReference>
<feature type="region of interest" description="Disordered" evidence="10">
    <location>
        <begin position="393"/>
        <end position="426"/>
    </location>
</feature>
<gene>
    <name evidence="13" type="ORF">SAMN05428963_11634</name>
</gene>
<evidence type="ECO:0000313" key="14">
    <source>
        <dbReference type="Proteomes" id="UP000190135"/>
    </source>
</evidence>
<keyword evidence="5" id="KW-0573">Peptidoglycan synthesis</keyword>
<dbReference type="Pfam" id="PF05036">
    <property type="entry name" value="SPOR"/>
    <property type="match status" value="1"/>
</dbReference>
<name>A0A1T4SZ95_9HYPH</name>
<dbReference type="InterPro" id="IPR001967">
    <property type="entry name" value="Peptidase_S11_N"/>
</dbReference>
<dbReference type="AlphaFoldDB" id="A0A1T4SZ95"/>
<dbReference type="GO" id="GO:0009252">
    <property type="term" value="P:peptidoglycan biosynthetic process"/>
    <property type="evidence" value="ECO:0007669"/>
    <property type="project" value="UniProtKB-KW"/>
</dbReference>
<dbReference type="Gene3D" id="3.40.710.10">
    <property type="entry name" value="DD-peptidase/beta-lactamase superfamily"/>
    <property type="match status" value="1"/>
</dbReference>
<dbReference type="GO" id="GO:0071555">
    <property type="term" value="P:cell wall organization"/>
    <property type="evidence" value="ECO:0007669"/>
    <property type="project" value="UniProtKB-KW"/>
</dbReference>
<keyword evidence="13" id="KW-0645">Protease</keyword>
<dbReference type="PROSITE" id="PS51724">
    <property type="entry name" value="SPOR"/>
    <property type="match status" value="1"/>
</dbReference>
<keyword evidence="2 11" id="KW-0732">Signal</keyword>
<dbReference type="PANTHER" id="PTHR21581">
    <property type="entry name" value="D-ALANYL-D-ALANINE CARBOXYPEPTIDASE"/>
    <property type="match status" value="1"/>
</dbReference>
<dbReference type="OrthoDB" id="7912889at2"/>
<evidence type="ECO:0000256" key="9">
    <source>
        <dbReference type="RuleBase" id="RU004016"/>
    </source>
</evidence>
<dbReference type="EMBL" id="FUXL01000016">
    <property type="protein sequence ID" value="SKA33515.1"/>
    <property type="molecule type" value="Genomic_DNA"/>
</dbReference>
<dbReference type="InterPro" id="IPR018044">
    <property type="entry name" value="Peptidase_S11"/>
</dbReference>